<dbReference type="Pfam" id="PF20582">
    <property type="entry name" value="UPF0758_N"/>
    <property type="match status" value="1"/>
</dbReference>
<dbReference type="SUPFAM" id="SSF47781">
    <property type="entry name" value="RuvA domain 2-like"/>
    <property type="match status" value="1"/>
</dbReference>
<feature type="domain" description="MPN" evidence="8">
    <location>
        <begin position="102"/>
        <end position="224"/>
    </location>
</feature>
<dbReference type="GO" id="GO:0008237">
    <property type="term" value="F:metallopeptidase activity"/>
    <property type="evidence" value="ECO:0007669"/>
    <property type="project" value="UniProtKB-KW"/>
</dbReference>
<dbReference type="STRING" id="553385.GCA_000591415_00933"/>
<dbReference type="PANTHER" id="PTHR30471:SF3">
    <property type="entry name" value="UPF0758 PROTEIN YEES-RELATED"/>
    <property type="match status" value="1"/>
</dbReference>
<keyword evidence="5" id="KW-0862">Zinc</keyword>
<dbReference type="RefSeq" id="WP_024951222.1">
    <property type="nucleotide sequence ID" value="NZ_CAWOWR010000002.1"/>
</dbReference>
<evidence type="ECO:0000259" key="8">
    <source>
        <dbReference type="PROSITE" id="PS50249"/>
    </source>
</evidence>
<dbReference type="InterPro" id="IPR010994">
    <property type="entry name" value="RuvA_2-like"/>
</dbReference>
<evidence type="ECO:0000313" key="10">
    <source>
        <dbReference type="Proteomes" id="UP000319941"/>
    </source>
</evidence>
<dbReference type="NCBIfam" id="TIGR00608">
    <property type="entry name" value="radc"/>
    <property type="match status" value="1"/>
</dbReference>
<evidence type="ECO:0000256" key="7">
    <source>
        <dbReference type="RuleBase" id="RU003797"/>
    </source>
</evidence>
<sequence length="224" mass="24682">MGIREWPVGERPREKLISLGAAALSDAELLAIFLRVGIKGRSAVDLARDLLTTFGGLRPLLEATKDEFCAARGLGDAKYVQLQASLELSRRHLESLLMRGAALTSPVLVRRYLSSHLRDLPHEVFAALFLDSQHRVIRFETLFTGTLDAAAVYPREVVKRALALNAGALILAHNHPSGVAEPSDADRRITQRLEEALGLFDIRVLDHFVVGDGEVISFAERGWL</sequence>
<dbReference type="EMBL" id="VNFH01000010">
    <property type="protein sequence ID" value="TVU68320.1"/>
    <property type="molecule type" value="Genomic_DNA"/>
</dbReference>
<evidence type="ECO:0000256" key="3">
    <source>
        <dbReference type="ARBA" id="ARBA00022723"/>
    </source>
</evidence>
<reference evidence="9 10" key="1">
    <citation type="submission" date="2019-07" db="EMBL/GenBank/DDBJ databases">
        <title>Diversity of Bacteria from Kongsfjorden, Arctic.</title>
        <authorList>
            <person name="Yu Y."/>
        </authorList>
    </citation>
    <scope>NUCLEOTIDE SEQUENCE [LARGE SCALE GENOMIC DNA]</scope>
    <source>
        <strain evidence="9 10">SM1923</strain>
    </source>
</reference>
<dbReference type="Proteomes" id="UP000319941">
    <property type="component" value="Unassembled WGS sequence"/>
</dbReference>
<proteinExistence type="inferred from homology"/>
<dbReference type="OrthoDB" id="9804482at2"/>
<comment type="similarity">
    <text evidence="1 7">Belongs to the UPF0758 family.</text>
</comment>
<dbReference type="GO" id="GO:0006508">
    <property type="term" value="P:proteolysis"/>
    <property type="evidence" value="ECO:0007669"/>
    <property type="project" value="UniProtKB-KW"/>
</dbReference>
<name>A0A558HGR5_9GAMM</name>
<dbReference type="PROSITE" id="PS50249">
    <property type="entry name" value="MPN"/>
    <property type="match status" value="1"/>
</dbReference>
<dbReference type="InterPro" id="IPR020891">
    <property type="entry name" value="UPF0758_CS"/>
</dbReference>
<dbReference type="Pfam" id="PF04002">
    <property type="entry name" value="RadC"/>
    <property type="match status" value="1"/>
</dbReference>
<dbReference type="InterPro" id="IPR001405">
    <property type="entry name" value="UPF0758"/>
</dbReference>
<dbReference type="CDD" id="cd08071">
    <property type="entry name" value="MPN_DUF2466"/>
    <property type="match status" value="1"/>
</dbReference>
<dbReference type="PROSITE" id="PS01302">
    <property type="entry name" value="UPF0758"/>
    <property type="match status" value="1"/>
</dbReference>
<organism evidence="9 10">
    <name type="scientific">Cobetia crustatorum</name>
    <dbReference type="NCBI Taxonomy" id="553385"/>
    <lineage>
        <taxon>Bacteria</taxon>
        <taxon>Pseudomonadati</taxon>
        <taxon>Pseudomonadota</taxon>
        <taxon>Gammaproteobacteria</taxon>
        <taxon>Oceanospirillales</taxon>
        <taxon>Halomonadaceae</taxon>
        <taxon>Cobetia</taxon>
    </lineage>
</organism>
<gene>
    <name evidence="9" type="ORF">FQP86_14055</name>
</gene>
<accession>A0A558HGR5</accession>
<keyword evidence="3" id="KW-0479">Metal-binding</keyword>
<keyword evidence="2" id="KW-0645">Protease</keyword>
<dbReference type="GO" id="GO:0046872">
    <property type="term" value="F:metal ion binding"/>
    <property type="evidence" value="ECO:0007669"/>
    <property type="project" value="UniProtKB-KW"/>
</dbReference>
<dbReference type="PANTHER" id="PTHR30471">
    <property type="entry name" value="DNA REPAIR PROTEIN RADC"/>
    <property type="match status" value="1"/>
</dbReference>
<protein>
    <submittedName>
        <fullName evidence="9">JAB domain-containing protein</fullName>
    </submittedName>
</protein>
<dbReference type="SUPFAM" id="SSF102712">
    <property type="entry name" value="JAB1/MPN domain"/>
    <property type="match status" value="1"/>
</dbReference>
<keyword evidence="10" id="KW-1185">Reference proteome</keyword>
<evidence type="ECO:0000256" key="5">
    <source>
        <dbReference type="ARBA" id="ARBA00022833"/>
    </source>
</evidence>
<comment type="caution">
    <text evidence="9">The sequence shown here is derived from an EMBL/GenBank/DDBJ whole genome shotgun (WGS) entry which is preliminary data.</text>
</comment>
<dbReference type="InterPro" id="IPR037518">
    <property type="entry name" value="MPN"/>
</dbReference>
<evidence type="ECO:0000313" key="9">
    <source>
        <dbReference type="EMBL" id="TVU68320.1"/>
    </source>
</evidence>
<evidence type="ECO:0000256" key="4">
    <source>
        <dbReference type="ARBA" id="ARBA00022801"/>
    </source>
</evidence>
<dbReference type="InterPro" id="IPR046778">
    <property type="entry name" value="UPF0758_N"/>
</dbReference>
<dbReference type="Gene3D" id="3.40.140.10">
    <property type="entry name" value="Cytidine Deaminase, domain 2"/>
    <property type="match status" value="1"/>
</dbReference>
<keyword evidence="4" id="KW-0378">Hydrolase</keyword>
<evidence type="ECO:0000256" key="1">
    <source>
        <dbReference type="ARBA" id="ARBA00010243"/>
    </source>
</evidence>
<evidence type="ECO:0000256" key="2">
    <source>
        <dbReference type="ARBA" id="ARBA00022670"/>
    </source>
</evidence>
<dbReference type="InterPro" id="IPR025657">
    <property type="entry name" value="RadC_JAB"/>
</dbReference>
<evidence type="ECO:0000256" key="6">
    <source>
        <dbReference type="ARBA" id="ARBA00023049"/>
    </source>
</evidence>
<keyword evidence="6" id="KW-0482">Metalloprotease</keyword>
<dbReference type="AlphaFoldDB" id="A0A558HGR5"/>
<dbReference type="FunFam" id="3.40.140.10:FF:000032">
    <property type="entry name" value="DNA repair protein RadC"/>
    <property type="match status" value="1"/>
</dbReference>
<dbReference type="NCBIfam" id="NF000642">
    <property type="entry name" value="PRK00024.1"/>
    <property type="match status" value="1"/>
</dbReference>